<feature type="region of interest" description="Disordered" evidence="1">
    <location>
        <begin position="323"/>
        <end position="434"/>
    </location>
</feature>
<dbReference type="CDD" id="cd14279">
    <property type="entry name" value="CUE"/>
    <property type="match status" value="2"/>
</dbReference>
<dbReference type="InterPro" id="IPR009060">
    <property type="entry name" value="UBA-like_sf"/>
</dbReference>
<feature type="domain" description="CUE" evidence="3">
    <location>
        <begin position="138"/>
        <end position="181"/>
    </location>
</feature>
<evidence type="ECO:0000256" key="1">
    <source>
        <dbReference type="SAM" id="MobiDB-lite"/>
    </source>
</evidence>
<proteinExistence type="predicted"/>
<sequence>MAASTVWIPPLPPGWEGRWEPNQRAYFFINHNSKQTTWEDPRYPAKTPAHTPSGAVGVVSGGTNADHALAALSLSNDHGSGMSSGFEAVAMKTKYKQYGGTTKLGSDLDDDDEDLESVTSEEMGFGFLKAVDHSSFKVDLVKYQEMKEMFPTASNDEVRNALTKYKNNINTASMHLTVLGHKKHQQSAVHHPAPQQTDMLERLTKMYPGANAGIITDVLATCHNNEKTARAKLESIGYKPEFGQSKQTRASPAKQMETQATTHHAKTASPKREPSPPKLSDREKENATQKLKATFPNYDKTVIEMALDSCQYNENKARELLTKWESGSKSKSTSKTQKRESSPAKDRTVNPSRSLSPAKMAPLSDDERPSTSLSHSEVHSLTSERSTGSKMSSTSSSQSRPSSSQTRISTVRESPTALETQKAKQVTHKPVKTQAVVKQPASAYEYQRVAKGPNPALCVGPNKDNLISGKTVAKGPDKELHKGPDSSLVKGPQGAQGPNRSYHCGPQNNLHKGPSIENLIVTAV</sequence>
<feature type="compositionally biased region" description="Polar residues" evidence="1">
    <location>
        <begin position="370"/>
        <end position="381"/>
    </location>
</feature>
<evidence type="ECO:0000259" key="2">
    <source>
        <dbReference type="PROSITE" id="PS50020"/>
    </source>
</evidence>
<dbReference type="SUPFAM" id="SSF51045">
    <property type="entry name" value="WW domain"/>
    <property type="match status" value="1"/>
</dbReference>
<dbReference type="Pfam" id="PF00397">
    <property type="entry name" value="WW"/>
    <property type="match status" value="1"/>
</dbReference>
<dbReference type="SMART" id="SM00456">
    <property type="entry name" value="WW"/>
    <property type="match status" value="1"/>
</dbReference>
<feature type="compositionally biased region" description="Basic and acidic residues" evidence="1">
    <location>
        <begin position="475"/>
        <end position="484"/>
    </location>
</feature>
<dbReference type="SUPFAM" id="SSF46934">
    <property type="entry name" value="UBA-like"/>
    <property type="match status" value="1"/>
</dbReference>
<dbReference type="AlphaFoldDB" id="A0ABD3WIA8"/>
<evidence type="ECO:0000313" key="5">
    <source>
        <dbReference type="Proteomes" id="UP001634394"/>
    </source>
</evidence>
<feature type="compositionally biased region" description="Low complexity" evidence="1">
    <location>
        <begin position="383"/>
        <end position="409"/>
    </location>
</feature>
<dbReference type="Gene3D" id="1.10.8.10">
    <property type="entry name" value="DNA helicase RuvA subunit, C-terminal domain"/>
    <property type="match status" value="1"/>
</dbReference>
<feature type="region of interest" description="Disordered" evidence="1">
    <location>
        <begin position="475"/>
        <end position="500"/>
    </location>
</feature>
<dbReference type="EMBL" id="JBJQND010000007">
    <property type="protein sequence ID" value="KAL3872483.1"/>
    <property type="molecule type" value="Genomic_DNA"/>
</dbReference>
<feature type="compositionally biased region" description="Basic and acidic residues" evidence="1">
    <location>
        <begin position="337"/>
        <end position="348"/>
    </location>
</feature>
<keyword evidence="5" id="KW-1185">Reference proteome</keyword>
<dbReference type="CDD" id="cd00201">
    <property type="entry name" value="WW"/>
    <property type="match status" value="1"/>
</dbReference>
<dbReference type="InterPro" id="IPR001202">
    <property type="entry name" value="WW_dom"/>
</dbReference>
<feature type="region of interest" description="Disordered" evidence="1">
    <location>
        <begin position="240"/>
        <end position="293"/>
    </location>
</feature>
<dbReference type="PROSITE" id="PS01159">
    <property type="entry name" value="WW_DOMAIN_1"/>
    <property type="match status" value="1"/>
</dbReference>
<name>A0ABD3WIA8_SINWO</name>
<evidence type="ECO:0008006" key="6">
    <source>
        <dbReference type="Google" id="ProtNLM"/>
    </source>
</evidence>
<dbReference type="Gene3D" id="2.20.70.10">
    <property type="match status" value="1"/>
</dbReference>
<feature type="compositionally biased region" description="Polar residues" evidence="1">
    <location>
        <begin position="244"/>
        <end position="262"/>
    </location>
</feature>
<dbReference type="InterPro" id="IPR003892">
    <property type="entry name" value="CUE"/>
</dbReference>
<feature type="domain" description="WW" evidence="2">
    <location>
        <begin position="9"/>
        <end position="43"/>
    </location>
</feature>
<dbReference type="InterPro" id="IPR036020">
    <property type="entry name" value="WW_dom_sf"/>
</dbReference>
<comment type="caution">
    <text evidence="4">The sequence shown here is derived from an EMBL/GenBank/DDBJ whole genome shotgun (WGS) entry which is preliminary data.</text>
</comment>
<evidence type="ECO:0000259" key="3">
    <source>
        <dbReference type="PROSITE" id="PS51140"/>
    </source>
</evidence>
<feature type="compositionally biased region" description="Basic and acidic residues" evidence="1">
    <location>
        <begin position="270"/>
        <end position="287"/>
    </location>
</feature>
<reference evidence="4 5" key="1">
    <citation type="submission" date="2024-11" db="EMBL/GenBank/DDBJ databases">
        <title>Chromosome-level genome assembly of the freshwater bivalve Anodonta woodiana.</title>
        <authorList>
            <person name="Chen X."/>
        </authorList>
    </citation>
    <scope>NUCLEOTIDE SEQUENCE [LARGE SCALE GENOMIC DNA]</scope>
    <source>
        <strain evidence="4">MN2024</strain>
        <tissue evidence="4">Gills</tissue>
    </source>
</reference>
<dbReference type="PROSITE" id="PS50020">
    <property type="entry name" value="WW_DOMAIN_2"/>
    <property type="match status" value="1"/>
</dbReference>
<evidence type="ECO:0000313" key="4">
    <source>
        <dbReference type="EMBL" id="KAL3872483.1"/>
    </source>
</evidence>
<protein>
    <recommendedName>
        <fullName evidence="6">WW domain-containing protein</fullName>
    </recommendedName>
</protein>
<gene>
    <name evidence="4" type="ORF">ACJMK2_040406</name>
</gene>
<organism evidence="4 5">
    <name type="scientific">Sinanodonta woodiana</name>
    <name type="common">Chinese pond mussel</name>
    <name type="synonym">Anodonta woodiana</name>
    <dbReference type="NCBI Taxonomy" id="1069815"/>
    <lineage>
        <taxon>Eukaryota</taxon>
        <taxon>Metazoa</taxon>
        <taxon>Spiralia</taxon>
        <taxon>Lophotrochozoa</taxon>
        <taxon>Mollusca</taxon>
        <taxon>Bivalvia</taxon>
        <taxon>Autobranchia</taxon>
        <taxon>Heteroconchia</taxon>
        <taxon>Palaeoheterodonta</taxon>
        <taxon>Unionida</taxon>
        <taxon>Unionoidea</taxon>
        <taxon>Unionidae</taxon>
        <taxon>Unioninae</taxon>
        <taxon>Sinanodonta</taxon>
    </lineage>
</organism>
<dbReference type="PROSITE" id="PS51140">
    <property type="entry name" value="CUE"/>
    <property type="match status" value="1"/>
</dbReference>
<accession>A0ABD3WIA8</accession>
<dbReference type="Proteomes" id="UP001634394">
    <property type="component" value="Unassembled WGS sequence"/>
</dbReference>